<keyword evidence="3" id="KW-1185">Reference proteome</keyword>
<reference evidence="2 3" key="1">
    <citation type="journal article" date="2014" name="Genome Biol. Evol.">
        <title>The genome of the myxosporean Thelohanellus kitauei shows adaptations to nutrient acquisition within its fish host.</title>
        <authorList>
            <person name="Yang Y."/>
            <person name="Xiong J."/>
            <person name="Zhou Z."/>
            <person name="Huo F."/>
            <person name="Miao W."/>
            <person name="Ran C."/>
            <person name="Liu Y."/>
            <person name="Zhang J."/>
            <person name="Feng J."/>
            <person name="Wang M."/>
            <person name="Wang M."/>
            <person name="Wang L."/>
            <person name="Yao B."/>
        </authorList>
    </citation>
    <scope>NUCLEOTIDE SEQUENCE [LARGE SCALE GENOMIC DNA]</scope>
    <source>
        <strain evidence="2">Wuqing</strain>
    </source>
</reference>
<dbReference type="AlphaFoldDB" id="A0A0C2N241"/>
<dbReference type="Gene3D" id="3.30.420.10">
    <property type="entry name" value="Ribonuclease H-like superfamily/Ribonuclease H"/>
    <property type="match status" value="1"/>
</dbReference>
<comment type="caution">
    <text evidence="2">The sequence shown here is derived from an EMBL/GenBank/DDBJ whole genome shotgun (WGS) entry which is preliminary data.</text>
</comment>
<dbReference type="InterPro" id="IPR036397">
    <property type="entry name" value="RNaseH_sf"/>
</dbReference>
<feature type="domain" description="Tc1-like transposase DDE" evidence="1">
    <location>
        <begin position="122"/>
        <end position="256"/>
    </location>
</feature>
<name>A0A0C2N241_THEKT</name>
<sequence length="256" mass="29931">MFIIIAQISFRTAQKIHLSDEKTNLIIKISEEGKSNAEIVKIMSCSRHQKNTDGFKGKKLSQEQNDFILDLVDENCTVTLKEIKIKLQERFGIQRRNCPTTNNIQYDLIIQFLRLISVDESRIIFMDVTGFNISMRSVYARSLRNTQPTKVVKSIRSKNVSMSCCINKDRMIFYELTERPYNRNNYGAFLLNLFTKLEELHLNRCTFIMDNVPFHKCQEIRNSITAFGHSVIYLPPYTPFLNPIKEAFSKIKDRVR</sequence>
<evidence type="ECO:0000259" key="1">
    <source>
        <dbReference type="Pfam" id="PF13358"/>
    </source>
</evidence>
<dbReference type="SUPFAM" id="SSF46689">
    <property type="entry name" value="Homeodomain-like"/>
    <property type="match status" value="1"/>
</dbReference>
<dbReference type="PANTHER" id="PTHR46564:SF1">
    <property type="entry name" value="TRANSPOSASE"/>
    <property type="match status" value="1"/>
</dbReference>
<protein>
    <recommendedName>
        <fullName evidence="1">Tc1-like transposase DDE domain-containing protein</fullName>
    </recommendedName>
</protein>
<dbReference type="Proteomes" id="UP000031668">
    <property type="component" value="Unassembled WGS sequence"/>
</dbReference>
<dbReference type="InterPro" id="IPR009057">
    <property type="entry name" value="Homeodomain-like_sf"/>
</dbReference>
<dbReference type="GO" id="GO:0003676">
    <property type="term" value="F:nucleic acid binding"/>
    <property type="evidence" value="ECO:0007669"/>
    <property type="project" value="InterPro"/>
</dbReference>
<proteinExistence type="predicted"/>
<gene>
    <name evidence="2" type="ORF">RF11_12212</name>
</gene>
<dbReference type="Pfam" id="PF13358">
    <property type="entry name" value="DDE_3"/>
    <property type="match status" value="1"/>
</dbReference>
<dbReference type="InterPro" id="IPR038717">
    <property type="entry name" value="Tc1-like_DDE_dom"/>
</dbReference>
<evidence type="ECO:0000313" key="3">
    <source>
        <dbReference type="Proteomes" id="UP000031668"/>
    </source>
</evidence>
<accession>A0A0C2N241</accession>
<evidence type="ECO:0000313" key="2">
    <source>
        <dbReference type="EMBL" id="KII73661.1"/>
    </source>
</evidence>
<dbReference type="EMBL" id="JWZT01000726">
    <property type="protein sequence ID" value="KII73661.1"/>
    <property type="molecule type" value="Genomic_DNA"/>
</dbReference>
<dbReference type="PANTHER" id="PTHR46564">
    <property type="entry name" value="TRANSPOSASE"/>
    <property type="match status" value="1"/>
</dbReference>
<dbReference type="OrthoDB" id="5977738at2759"/>
<organism evidence="2 3">
    <name type="scientific">Thelohanellus kitauei</name>
    <name type="common">Myxosporean</name>
    <dbReference type="NCBI Taxonomy" id="669202"/>
    <lineage>
        <taxon>Eukaryota</taxon>
        <taxon>Metazoa</taxon>
        <taxon>Cnidaria</taxon>
        <taxon>Myxozoa</taxon>
        <taxon>Myxosporea</taxon>
        <taxon>Bivalvulida</taxon>
        <taxon>Platysporina</taxon>
        <taxon>Myxobolidae</taxon>
        <taxon>Thelohanellus</taxon>
    </lineage>
</organism>